<dbReference type="Pfam" id="PF20616">
    <property type="entry name" value="Caps_syn_GfcC_N"/>
    <property type="match status" value="1"/>
</dbReference>
<evidence type="ECO:0000259" key="3">
    <source>
        <dbReference type="Pfam" id="PF20616"/>
    </source>
</evidence>
<feature type="domain" description="Capsule biosynthesis GfcC-like N-terminal" evidence="3">
    <location>
        <begin position="23"/>
        <end position="141"/>
    </location>
</feature>
<dbReference type="InterPro" id="IPR010425">
    <property type="entry name" value="Caps_synth_GfcC-like_C"/>
</dbReference>
<evidence type="ECO:0000313" key="5">
    <source>
        <dbReference type="Proteomes" id="UP000276587"/>
    </source>
</evidence>
<dbReference type="InterPro" id="IPR046459">
    <property type="entry name" value="Caps_syn_GfcC_N"/>
</dbReference>
<protein>
    <submittedName>
        <fullName evidence="4">Uncharacterized protein</fullName>
    </submittedName>
</protein>
<keyword evidence="5" id="KW-1185">Reference proteome</keyword>
<proteinExistence type="predicted"/>
<organism evidence="4 5">
    <name type="scientific">Pseudomonas marginalis pv. marginalis</name>
    <dbReference type="NCBI Taxonomy" id="97473"/>
    <lineage>
        <taxon>Bacteria</taxon>
        <taxon>Pseudomonadati</taxon>
        <taxon>Pseudomonadota</taxon>
        <taxon>Gammaproteobacteria</taxon>
        <taxon>Pseudomonadales</taxon>
        <taxon>Pseudomonadaceae</taxon>
        <taxon>Pseudomonas</taxon>
    </lineage>
</organism>
<evidence type="ECO:0000256" key="1">
    <source>
        <dbReference type="SAM" id="SignalP"/>
    </source>
</evidence>
<dbReference type="Pfam" id="PF06251">
    <property type="entry name" value="Caps_syn_GfcC_C"/>
    <property type="match status" value="1"/>
</dbReference>
<sequence length="256" mass="27062">MIVRRLGALLLLCGCAPLCLAATLTVSGQVRNPGPVVLQADARLLDVITASQPDAQGYWLGAAWLHQPLLEAQARLKAGVLFDLQTLHQAALAAGREDRARAAAQLYQQVQALPVTGRQAAVLDPVAVEVGFAPNLPVSSGDRLVYPPRPDSVRVLGAVARACTLAFAPLQQGSAYLDACPASKAADTDYLWLIQPDGHVTRLGIASWNREEGAPPAPGSTLLVPIRSDDLDPPTPELNQQLAEFLATQPLAEVTP</sequence>
<gene>
    <name evidence="4" type="ORF">ALQ29_03241</name>
</gene>
<name>A0A3M4ARM9_PSEMA</name>
<evidence type="ECO:0000259" key="2">
    <source>
        <dbReference type="Pfam" id="PF06251"/>
    </source>
</evidence>
<evidence type="ECO:0000313" key="4">
    <source>
        <dbReference type="EMBL" id="RMP09030.1"/>
    </source>
</evidence>
<dbReference type="EMBL" id="RBQF01000176">
    <property type="protein sequence ID" value="RMP09030.1"/>
    <property type="molecule type" value="Genomic_DNA"/>
</dbReference>
<feature type="domain" description="Capsule biosynthesis GfcC-like C-terminal" evidence="2">
    <location>
        <begin position="167"/>
        <end position="248"/>
    </location>
</feature>
<reference evidence="4 5" key="1">
    <citation type="submission" date="2018-08" db="EMBL/GenBank/DDBJ databases">
        <title>Recombination of ecologically and evolutionarily significant loci maintains genetic cohesion in the Pseudomonas syringae species complex.</title>
        <authorList>
            <person name="Dillon M."/>
            <person name="Thakur S."/>
            <person name="Almeida R.N.D."/>
            <person name="Weir B.S."/>
            <person name="Guttman D.S."/>
        </authorList>
    </citation>
    <scope>NUCLEOTIDE SEQUENCE [LARGE SCALE GENOMIC DNA]</scope>
    <source>
        <strain evidence="4 5">ICMP 3555</strain>
    </source>
</reference>
<feature type="chain" id="PRO_5018287045" evidence="1">
    <location>
        <begin position="22"/>
        <end position="256"/>
    </location>
</feature>
<comment type="caution">
    <text evidence="4">The sequence shown here is derived from an EMBL/GenBank/DDBJ whole genome shotgun (WGS) entry which is preliminary data.</text>
</comment>
<accession>A0A3M4ARM9</accession>
<dbReference type="Gene3D" id="3.10.560.10">
    <property type="entry name" value="Outer membrane lipoprotein wza domain like"/>
    <property type="match status" value="1"/>
</dbReference>
<dbReference type="AlphaFoldDB" id="A0A3M4ARM9"/>
<dbReference type="RefSeq" id="WP_064054452.1">
    <property type="nucleotide sequence ID" value="NZ_RBPW01000295.1"/>
</dbReference>
<dbReference type="Proteomes" id="UP000276587">
    <property type="component" value="Unassembled WGS sequence"/>
</dbReference>
<keyword evidence="1" id="KW-0732">Signal</keyword>
<feature type="signal peptide" evidence="1">
    <location>
        <begin position="1"/>
        <end position="21"/>
    </location>
</feature>